<dbReference type="EMBL" id="FOXB01000019">
    <property type="protein sequence ID" value="SFP43416.1"/>
    <property type="molecule type" value="Genomic_DNA"/>
</dbReference>
<name>A0A1I5QC29_9BACT</name>
<dbReference type="Proteomes" id="UP000199227">
    <property type="component" value="Unassembled WGS sequence"/>
</dbReference>
<dbReference type="GO" id="GO:0004518">
    <property type="term" value="F:nuclease activity"/>
    <property type="evidence" value="ECO:0007669"/>
    <property type="project" value="UniProtKB-KW"/>
</dbReference>
<dbReference type="InterPro" id="IPR029060">
    <property type="entry name" value="PIN-like_dom_sf"/>
</dbReference>
<reference evidence="9 10" key="1">
    <citation type="submission" date="2016-10" db="EMBL/GenBank/DDBJ databases">
        <authorList>
            <person name="de Groot N.N."/>
        </authorList>
    </citation>
    <scope>NUCLEOTIDE SEQUENCE [LARGE SCALE GENOMIC DNA]</scope>
    <source>
        <strain evidence="9 10">EP1-55-1</strain>
    </source>
</reference>
<evidence type="ECO:0000313" key="10">
    <source>
        <dbReference type="Proteomes" id="UP000199227"/>
    </source>
</evidence>
<gene>
    <name evidence="9" type="ORF">SAMN05216234_11922</name>
</gene>
<dbReference type="GO" id="GO:0016787">
    <property type="term" value="F:hydrolase activity"/>
    <property type="evidence" value="ECO:0007669"/>
    <property type="project" value="UniProtKB-KW"/>
</dbReference>
<keyword evidence="3" id="KW-0540">Nuclease</keyword>
<dbReference type="GO" id="GO:0046872">
    <property type="term" value="F:metal ion binding"/>
    <property type="evidence" value="ECO:0007669"/>
    <property type="project" value="UniProtKB-KW"/>
</dbReference>
<dbReference type="Pfam" id="PF01850">
    <property type="entry name" value="PIN"/>
    <property type="match status" value="1"/>
</dbReference>
<evidence type="ECO:0000256" key="5">
    <source>
        <dbReference type="ARBA" id="ARBA00022801"/>
    </source>
</evidence>
<proteinExistence type="inferred from homology"/>
<comment type="similarity">
    <text evidence="7">Belongs to the PINc/VapC protein family.</text>
</comment>
<evidence type="ECO:0000259" key="8">
    <source>
        <dbReference type="Pfam" id="PF01850"/>
    </source>
</evidence>
<evidence type="ECO:0000256" key="2">
    <source>
        <dbReference type="ARBA" id="ARBA00022649"/>
    </source>
</evidence>
<keyword evidence="10" id="KW-1185">Reference proteome</keyword>
<evidence type="ECO:0000256" key="1">
    <source>
        <dbReference type="ARBA" id="ARBA00001946"/>
    </source>
</evidence>
<protein>
    <recommendedName>
        <fullName evidence="8">PIN domain-containing protein</fullName>
    </recommendedName>
</protein>
<dbReference type="AlphaFoldDB" id="A0A1I5QC29"/>
<accession>A0A1I5QC29</accession>
<dbReference type="STRING" id="223786.SAMN05216234_11922"/>
<dbReference type="OrthoDB" id="5368631at2"/>
<dbReference type="Gene3D" id="3.40.50.1010">
    <property type="entry name" value="5'-nuclease"/>
    <property type="match status" value="1"/>
</dbReference>
<dbReference type="SUPFAM" id="SSF88723">
    <property type="entry name" value="PIN domain-like"/>
    <property type="match status" value="1"/>
</dbReference>
<evidence type="ECO:0000256" key="4">
    <source>
        <dbReference type="ARBA" id="ARBA00022723"/>
    </source>
</evidence>
<dbReference type="InterPro" id="IPR050556">
    <property type="entry name" value="Type_II_TA_system_RNase"/>
</dbReference>
<dbReference type="PANTHER" id="PTHR33653:SF1">
    <property type="entry name" value="RIBONUCLEASE VAPC2"/>
    <property type="match status" value="1"/>
</dbReference>
<evidence type="ECO:0000313" key="9">
    <source>
        <dbReference type="EMBL" id="SFP43416.1"/>
    </source>
</evidence>
<keyword evidence="5" id="KW-0378">Hydrolase</keyword>
<dbReference type="InterPro" id="IPR002716">
    <property type="entry name" value="PIN_dom"/>
</dbReference>
<dbReference type="PANTHER" id="PTHR33653">
    <property type="entry name" value="RIBONUCLEASE VAPC2"/>
    <property type="match status" value="1"/>
</dbReference>
<feature type="domain" description="PIN" evidence="8">
    <location>
        <begin position="2"/>
        <end position="114"/>
    </location>
</feature>
<sequence length="121" mass="13842">MIILDTNVLIEILKGNNKTVKKVESFDEILAISSISAMELFYGVLNKNETKQLEKFISLFEIIHLNETISKKALKLINKYAKSHSLDIPDSLIAATTIETKSKLFTYNIKDFRYIDNCNLI</sequence>
<keyword evidence="6" id="KW-0460">Magnesium</keyword>
<keyword evidence="4" id="KW-0479">Metal-binding</keyword>
<keyword evidence="2" id="KW-1277">Toxin-antitoxin system</keyword>
<organism evidence="9 10">
    <name type="scientific">Hydrogenimonas thermophila</name>
    <dbReference type="NCBI Taxonomy" id="223786"/>
    <lineage>
        <taxon>Bacteria</taxon>
        <taxon>Pseudomonadati</taxon>
        <taxon>Campylobacterota</taxon>
        <taxon>Epsilonproteobacteria</taxon>
        <taxon>Campylobacterales</taxon>
        <taxon>Hydrogenimonadaceae</taxon>
        <taxon>Hydrogenimonas</taxon>
    </lineage>
</organism>
<evidence type="ECO:0000256" key="7">
    <source>
        <dbReference type="ARBA" id="ARBA00038093"/>
    </source>
</evidence>
<dbReference type="RefSeq" id="WP_092912533.1">
    <property type="nucleotide sequence ID" value="NZ_FOXB01000019.1"/>
</dbReference>
<evidence type="ECO:0000256" key="3">
    <source>
        <dbReference type="ARBA" id="ARBA00022722"/>
    </source>
</evidence>
<comment type="cofactor">
    <cofactor evidence="1">
        <name>Mg(2+)</name>
        <dbReference type="ChEBI" id="CHEBI:18420"/>
    </cofactor>
</comment>
<dbReference type="CDD" id="cd18741">
    <property type="entry name" value="PIN_VapC4-5_FitB-like"/>
    <property type="match status" value="1"/>
</dbReference>
<evidence type="ECO:0000256" key="6">
    <source>
        <dbReference type="ARBA" id="ARBA00022842"/>
    </source>
</evidence>